<dbReference type="Pfam" id="PF13514">
    <property type="entry name" value="AAA_27"/>
    <property type="match status" value="1"/>
</dbReference>
<reference evidence="4" key="1">
    <citation type="submission" date="2016-10" db="EMBL/GenBank/DDBJ databases">
        <authorList>
            <person name="Varghese N."/>
            <person name="Submissions S."/>
        </authorList>
    </citation>
    <scope>NUCLEOTIDE SEQUENCE [LARGE SCALE GENOMIC DNA]</scope>
    <source>
        <strain evidence="4">DSM 3384</strain>
    </source>
</reference>
<evidence type="ECO:0000313" key="3">
    <source>
        <dbReference type="EMBL" id="SDU40880.1"/>
    </source>
</evidence>
<protein>
    <submittedName>
        <fullName evidence="3">AAA domain-containing protein, putative AbiEii toxin, Type IV TA system</fullName>
    </submittedName>
</protein>
<dbReference type="InterPro" id="IPR038734">
    <property type="entry name" value="YhaN_AAA"/>
</dbReference>
<dbReference type="AlphaFoldDB" id="A0A1H2I9Q8"/>
<organism evidence="3 4">
    <name type="scientific">Desulfobacula phenolica</name>
    <dbReference type="NCBI Taxonomy" id="90732"/>
    <lineage>
        <taxon>Bacteria</taxon>
        <taxon>Pseudomonadati</taxon>
        <taxon>Thermodesulfobacteriota</taxon>
        <taxon>Desulfobacteria</taxon>
        <taxon>Desulfobacterales</taxon>
        <taxon>Desulfobacteraceae</taxon>
        <taxon>Desulfobacula</taxon>
    </lineage>
</organism>
<proteinExistence type="predicted"/>
<dbReference type="InterPro" id="IPR003959">
    <property type="entry name" value="ATPase_AAA_core"/>
</dbReference>
<dbReference type="SUPFAM" id="SSF52540">
    <property type="entry name" value="P-loop containing nucleoside triphosphate hydrolases"/>
    <property type="match status" value="1"/>
</dbReference>
<keyword evidence="4" id="KW-1185">Reference proteome</keyword>
<evidence type="ECO:0000313" key="4">
    <source>
        <dbReference type="Proteomes" id="UP000199608"/>
    </source>
</evidence>
<dbReference type="InterPro" id="IPR027417">
    <property type="entry name" value="P-loop_NTPase"/>
</dbReference>
<dbReference type="Pfam" id="PF13304">
    <property type="entry name" value="AAA_21"/>
    <property type="match status" value="1"/>
</dbReference>
<gene>
    <name evidence="3" type="ORF">SAMN04487931_10820</name>
</gene>
<accession>A0A1H2I9Q8</accession>
<feature type="domain" description="YhaN AAA" evidence="2">
    <location>
        <begin position="1"/>
        <end position="66"/>
    </location>
</feature>
<dbReference type="PANTHER" id="PTHR32182:SF25">
    <property type="entry name" value="SLR1056 PROTEIN"/>
    <property type="match status" value="1"/>
</dbReference>
<dbReference type="PANTHER" id="PTHR32182">
    <property type="entry name" value="DNA REPLICATION AND REPAIR PROTEIN RECF"/>
    <property type="match status" value="1"/>
</dbReference>
<dbReference type="GO" id="GO:0000731">
    <property type="term" value="P:DNA synthesis involved in DNA repair"/>
    <property type="evidence" value="ECO:0007669"/>
    <property type="project" value="TreeGrafter"/>
</dbReference>
<dbReference type="EMBL" id="FNLL01000008">
    <property type="protein sequence ID" value="SDU40880.1"/>
    <property type="molecule type" value="Genomic_DNA"/>
</dbReference>
<name>A0A1H2I9Q8_9BACT</name>
<evidence type="ECO:0000259" key="1">
    <source>
        <dbReference type="Pfam" id="PF13304"/>
    </source>
</evidence>
<dbReference type="Proteomes" id="UP000199608">
    <property type="component" value="Unassembled WGS sequence"/>
</dbReference>
<dbReference type="GO" id="GO:0006302">
    <property type="term" value="P:double-strand break repair"/>
    <property type="evidence" value="ECO:0007669"/>
    <property type="project" value="TreeGrafter"/>
</dbReference>
<dbReference type="Gene3D" id="3.40.50.300">
    <property type="entry name" value="P-loop containing nucleotide triphosphate hydrolases"/>
    <property type="match status" value="2"/>
</dbReference>
<dbReference type="GO" id="GO:0016887">
    <property type="term" value="F:ATP hydrolysis activity"/>
    <property type="evidence" value="ECO:0007669"/>
    <property type="project" value="InterPro"/>
</dbReference>
<evidence type="ECO:0000259" key="2">
    <source>
        <dbReference type="Pfam" id="PF13514"/>
    </source>
</evidence>
<dbReference type="GO" id="GO:0005524">
    <property type="term" value="F:ATP binding"/>
    <property type="evidence" value="ECO:0007669"/>
    <property type="project" value="InterPro"/>
</dbReference>
<sequence length="594" mass="67960">MRLRYLSLKNYPPLNDIDISFSAESPLHRECAIRFVVGVNGSGKTHLLQAILETFLCLARQQKPNFPVTLIYELGKGKQARTLLFDNPGDQGSPGWWQSNSSRILFPPEFRTGDWQAEVTKAIHDDGHWEPLIKDGNWPGKRVGLPRTILAYTSGHTAPWESIFYLEPSASNSRMDIVSQAADYDTSQERPFGWTLQKEIDFLGQTGIQEKQDAIHEIKKIQEEFSSRESDQEICLFITPLLLKFALIAVSLPLSMEELRKYENFVDKILRHNTLITDREKEPGLPRLFHQVGWLWPVCISFTADFNPDDWSEMERSFKSSLFQAMLGFASDAIKEPEPSSKRRIFFDLKSKNTADFARSLNDEAMKLHFGSTDAFEYVGDGLLQFLGGKKGQPYDHFKQLLSLYQQGIIEDVQIALKSTHTDDILLFDELSDGEQVYLGRMALFYLMQGRDDALLLLDEPESHFNDVWKREIVSIIDEVLGNQTNEVIISTHSSIALTDVFDDEIKLLKKEDGNAYVSNITSTTFGADPSEIMINIFDADDSIGKRSLEWLNEQLKKEWTPDQKEELEKIIKRIGPGLHRSELRTIWRKLNAL</sequence>
<feature type="domain" description="ATPase AAA-type core" evidence="1">
    <location>
        <begin position="384"/>
        <end position="495"/>
    </location>
</feature>